<dbReference type="InterPro" id="IPR001680">
    <property type="entry name" value="WD40_rpt"/>
</dbReference>
<evidence type="ECO:0000313" key="4">
    <source>
        <dbReference type="Proteomes" id="UP000053095"/>
    </source>
</evidence>
<feature type="region of interest" description="Disordered" evidence="2">
    <location>
        <begin position="761"/>
        <end position="799"/>
    </location>
</feature>
<feature type="repeat" description="WD" evidence="1">
    <location>
        <begin position="275"/>
        <end position="316"/>
    </location>
</feature>
<dbReference type="InterPro" id="IPR046351">
    <property type="entry name" value="UTP4"/>
</dbReference>
<comment type="caution">
    <text evidence="3">The sequence shown here is derived from an EMBL/GenBank/DDBJ whole genome shotgun (WGS) entry which is preliminary data.</text>
</comment>
<proteinExistence type="predicted"/>
<feature type="compositionally biased region" description="Acidic residues" evidence="2">
    <location>
        <begin position="598"/>
        <end position="610"/>
    </location>
</feature>
<dbReference type="GO" id="GO:0032040">
    <property type="term" value="C:small-subunit processome"/>
    <property type="evidence" value="ECO:0007669"/>
    <property type="project" value="TreeGrafter"/>
</dbReference>
<dbReference type="InterPro" id="IPR015943">
    <property type="entry name" value="WD40/YVTN_repeat-like_dom_sf"/>
</dbReference>
<dbReference type="PROSITE" id="PS50082">
    <property type="entry name" value="WD_REPEATS_2"/>
    <property type="match status" value="1"/>
</dbReference>
<dbReference type="InterPro" id="IPR036322">
    <property type="entry name" value="WD40_repeat_dom_sf"/>
</dbReference>
<evidence type="ECO:0000256" key="1">
    <source>
        <dbReference type="PROSITE-ProRule" id="PRU00221"/>
    </source>
</evidence>
<evidence type="ECO:0000313" key="3">
    <source>
        <dbReference type="EMBL" id="GAM40520.1"/>
    </source>
</evidence>
<dbReference type="EMBL" id="DF933835">
    <property type="protein sequence ID" value="GAM40520.1"/>
    <property type="molecule type" value="Genomic_DNA"/>
</dbReference>
<keyword evidence="4" id="KW-1185">Reference proteome</keyword>
<keyword evidence="1" id="KW-0853">WD repeat</keyword>
<accession>A0A6N4SLC2</accession>
<sequence length="993" mass="110332">MELHRCRFVPYNPQAINALEFSHPPSSKAAGQGAQTLRLAVGRANGDIEIWNPLRGAWFQETIIRGGKGRSIEGLAWTLDPSEDASDGSGMRLPGRLRLFSIGYTNTVTEWDLEKGKPARHSSGSYGEIWCLTAQPRWTPSTEKSAPAEGEYTGQHLAIGCADGSIVILSTADDDLRFVRRLNASVTKNVRVLSITFQNRHVLAAGYADSSIRLFDIRNGRLLRTVSLGRGPIGGPKDILVWSVKSLPDGTLVSGDSTGEIRFWDPKNYSLVQRIRGHQADVLDVAVSIDGETVVSGGADRRTVLYRLKPGKKNDKSRRWAEVMHRRYHTHDVKKFAVYESKDMSIAVSGGPDASLVVLPLRESGKEHHRTLSSLPQICQLASGSSSRFMMSFWEREVRIYKIAPESGADAESQINQLVGRVLIPGDENITSAALSTDGSLLVLSTMTTIRMFSLSENEDEDEEKTLQIKDVKLPRQITDDGARNVSLSPDLRWLSIIRPGNETYLAKLSITDTDAGKDVQINPKLLRLQRSSGRTQTLRGINQGTLGDYDRTIRTVTFSSDSKFFATGDLAGFVDSWALEDVSNHSTKNVTNRNTSSDDESSDDDDDDTERILDGQRWKILGAMPCLHSAIIFMSFRPATTKSTPEDRLLLLTSKHQLTEYEVLSGKFSDWSQRNPKSCLPEEFIGLKDRAIGGVCDVFQGLPKLLLYGPSWMWMFDLTHDFPSQSVDVEDVKRGVPTGGAIGGTSDAALAIELVQAAMGKRKRDNENDEHEELDRDEFDANGDENEHWRRKYNSGAGDLIPKSQAMVSMGTKMRKITGNRQNSKQQWIDVERHRLHQHDGEAEDGDSHPFYVNGEPDFARLRRQIANDPTTTTAEDSTETPKKLTNGTIFNSPATNGASFAVVINQSTPNPEQQQQRQLTSTQAPDSKPTTIFWHSYKFRDILGVLPLGSASHFDAVPSSTTSTQKSVELAVIERPMWDMELGERYVKDYE</sequence>
<organism evidence="3 4">
    <name type="scientific">Talaromyces pinophilus</name>
    <name type="common">Penicillium pinophilum</name>
    <dbReference type="NCBI Taxonomy" id="128442"/>
    <lineage>
        <taxon>Eukaryota</taxon>
        <taxon>Fungi</taxon>
        <taxon>Dikarya</taxon>
        <taxon>Ascomycota</taxon>
        <taxon>Pezizomycotina</taxon>
        <taxon>Eurotiomycetes</taxon>
        <taxon>Eurotiomycetidae</taxon>
        <taxon>Eurotiales</taxon>
        <taxon>Trichocomaceae</taxon>
        <taxon>Talaromyces</taxon>
        <taxon>Talaromyces sect. Talaromyces</taxon>
    </lineage>
</organism>
<dbReference type="GO" id="GO:0000462">
    <property type="term" value="P:maturation of SSU-rRNA from tricistronic rRNA transcript (SSU-rRNA, 5.8S rRNA, LSU-rRNA)"/>
    <property type="evidence" value="ECO:0007669"/>
    <property type="project" value="InterPro"/>
</dbReference>
<dbReference type="SUPFAM" id="SSF50978">
    <property type="entry name" value="WD40 repeat-like"/>
    <property type="match status" value="2"/>
</dbReference>
<dbReference type="Gene3D" id="2.130.10.10">
    <property type="entry name" value="YVTN repeat-like/Quinoprotein amine dehydrogenase"/>
    <property type="match status" value="2"/>
</dbReference>
<reference evidence="4" key="1">
    <citation type="journal article" date="2015" name="Genome Announc.">
        <title>Draft genome sequence of Talaromyces cellulolyticus strain Y-94, a source of lignocellulosic biomass-degrading enzymes.</title>
        <authorList>
            <person name="Fujii T."/>
            <person name="Koike H."/>
            <person name="Sawayama S."/>
            <person name="Yano S."/>
            <person name="Inoue H."/>
        </authorList>
    </citation>
    <scope>NUCLEOTIDE SEQUENCE [LARGE SCALE GENOMIC DNA]</scope>
    <source>
        <strain evidence="4">Y-94</strain>
    </source>
</reference>
<protein>
    <submittedName>
        <fullName evidence="3">Uncharacterized protein</fullName>
    </submittedName>
</protein>
<dbReference type="AlphaFoldDB" id="A0A6N4SLC2"/>
<dbReference type="Pfam" id="PF00400">
    <property type="entry name" value="WD40"/>
    <property type="match status" value="2"/>
</dbReference>
<dbReference type="PANTHER" id="PTHR44163">
    <property type="entry name" value="U3 SMALL NUCLEOLAR RNA-ASSOCIATED PROTEIN 4 HOMOLOG"/>
    <property type="match status" value="1"/>
</dbReference>
<name>A0A6N4SLC2_TALPI</name>
<dbReference type="PANTHER" id="PTHR44163:SF1">
    <property type="entry name" value="U3 SMALL NUCLEOLAR RNA-ASSOCIATED PROTEIN 4 HOMOLOG"/>
    <property type="match status" value="1"/>
</dbReference>
<evidence type="ECO:0000256" key="2">
    <source>
        <dbReference type="SAM" id="MobiDB-lite"/>
    </source>
</evidence>
<feature type="region of interest" description="Disordered" evidence="2">
    <location>
        <begin position="910"/>
        <end position="929"/>
    </location>
</feature>
<dbReference type="Proteomes" id="UP000053095">
    <property type="component" value="Unassembled WGS sequence"/>
</dbReference>
<dbReference type="GO" id="GO:0003723">
    <property type="term" value="F:RNA binding"/>
    <property type="evidence" value="ECO:0007669"/>
    <property type="project" value="TreeGrafter"/>
</dbReference>
<dbReference type="GO" id="GO:0030686">
    <property type="term" value="C:90S preribosome"/>
    <property type="evidence" value="ECO:0007669"/>
    <property type="project" value="InterPro"/>
</dbReference>
<dbReference type="SMART" id="SM00320">
    <property type="entry name" value="WD40"/>
    <property type="match status" value="7"/>
</dbReference>
<feature type="region of interest" description="Disordered" evidence="2">
    <location>
        <begin position="871"/>
        <end position="893"/>
    </location>
</feature>
<dbReference type="GO" id="GO:0034455">
    <property type="term" value="C:t-UTP complex"/>
    <property type="evidence" value="ECO:0007669"/>
    <property type="project" value="TreeGrafter"/>
</dbReference>
<gene>
    <name evidence="3" type="ORF">TCE0_039r12928</name>
</gene>
<feature type="compositionally biased region" description="Acidic residues" evidence="2">
    <location>
        <begin position="768"/>
        <end position="785"/>
    </location>
</feature>
<feature type="region of interest" description="Disordered" evidence="2">
    <location>
        <begin position="588"/>
        <end position="610"/>
    </location>
</feature>